<dbReference type="Gene3D" id="2.60.120.10">
    <property type="entry name" value="Jelly Rolls"/>
    <property type="match status" value="1"/>
</dbReference>
<evidence type="ECO:0000313" key="2">
    <source>
        <dbReference type="EMBL" id="KPH81116.1"/>
    </source>
</evidence>
<dbReference type="Proteomes" id="UP000037822">
    <property type="component" value="Unassembled WGS sequence"/>
</dbReference>
<dbReference type="Pfam" id="PF12973">
    <property type="entry name" value="Cupin_7"/>
    <property type="match status" value="1"/>
</dbReference>
<dbReference type="AlphaFoldDB" id="A0A0N1N485"/>
<name>A0A0N1N485_9HYPH</name>
<dbReference type="InterPro" id="IPR025979">
    <property type="entry name" value="ChrR-like_cupin_dom"/>
</dbReference>
<feature type="domain" description="ChrR-like cupin" evidence="1">
    <location>
        <begin position="10"/>
        <end position="112"/>
    </location>
</feature>
<evidence type="ECO:0000313" key="3">
    <source>
        <dbReference type="Proteomes" id="UP000037822"/>
    </source>
</evidence>
<organism evidence="2 3">
    <name type="scientific">Bosea vaviloviae</name>
    <dbReference type="NCBI Taxonomy" id="1526658"/>
    <lineage>
        <taxon>Bacteria</taxon>
        <taxon>Pseudomonadati</taxon>
        <taxon>Pseudomonadota</taxon>
        <taxon>Alphaproteobacteria</taxon>
        <taxon>Hyphomicrobiales</taxon>
        <taxon>Boseaceae</taxon>
        <taxon>Bosea</taxon>
    </lineage>
</organism>
<dbReference type="InterPro" id="IPR014710">
    <property type="entry name" value="RmlC-like_jellyroll"/>
</dbReference>
<dbReference type="OrthoDB" id="9801227at2"/>
<comment type="caution">
    <text evidence="2">The sequence shown here is derived from an EMBL/GenBank/DDBJ whole genome shotgun (WGS) entry which is preliminary data.</text>
</comment>
<protein>
    <submittedName>
        <fullName evidence="2">Cupin</fullName>
    </submittedName>
</protein>
<dbReference type="PATRIC" id="fig|1526658.3.peg.680"/>
<proteinExistence type="predicted"/>
<dbReference type="InterPro" id="IPR011051">
    <property type="entry name" value="RmlC_Cupin_sf"/>
</dbReference>
<reference evidence="2 3" key="1">
    <citation type="submission" date="2015-07" db="EMBL/GenBank/DDBJ databases">
        <title>Whole genome sequencing of Bosea vaviloviae isolated from cave pool.</title>
        <authorList>
            <person name="Tan N.E.H."/>
            <person name="Lee Y.P."/>
            <person name="Gan H.M."/>
            <person name="Barton H."/>
            <person name="Savka M.A."/>
        </authorList>
    </citation>
    <scope>NUCLEOTIDE SEQUENCE [LARGE SCALE GENOMIC DNA]</scope>
    <source>
        <strain evidence="2 3">SD260</strain>
    </source>
</reference>
<dbReference type="EMBL" id="LGSZ01000032">
    <property type="protein sequence ID" value="KPH81116.1"/>
    <property type="molecule type" value="Genomic_DNA"/>
</dbReference>
<keyword evidence="3" id="KW-1185">Reference proteome</keyword>
<dbReference type="SUPFAM" id="SSF51182">
    <property type="entry name" value="RmlC-like cupins"/>
    <property type="match status" value="2"/>
</dbReference>
<evidence type="ECO:0000259" key="1">
    <source>
        <dbReference type="Pfam" id="PF12973"/>
    </source>
</evidence>
<gene>
    <name evidence="2" type="ORF">AE618_10075</name>
</gene>
<dbReference type="CDD" id="cd20303">
    <property type="entry name" value="cupin_ChrR_1"/>
    <property type="match status" value="1"/>
</dbReference>
<accession>A0A0N1N485</accession>
<sequence length="227" mass="24782">MTQINADFSARAVSHAGEAPWVAAPAPGVERRMLDRMGGEVARATSLVRFAPGSAFPSHIHKGGEEFLVLEGVFQDEQGDFPAGSYVRNPPLSSHAPSAPEGATLFVKLWQFDAEDRASVRINTNRCERENAAGRQDVSVIPLHRDAREEVRIEVWKPGAQVSIEKHEGLEILVLEGGFHEGDELFARHSWLRLPPSQDLRAMAGLEGTRVWIKLGHLSVAPTGPSA</sequence>
<dbReference type="RefSeq" id="WP_054208928.1">
    <property type="nucleotide sequence ID" value="NZ_LGSZ01000032.1"/>
</dbReference>